<dbReference type="EMBL" id="CM000760">
    <property type="protein sequence ID" value="KXG38578.1"/>
    <property type="molecule type" value="Genomic_DNA"/>
</dbReference>
<proteinExistence type="predicted"/>
<accession>A0A1B6QKX6</accession>
<dbReference type="Gramene" id="KXG38578">
    <property type="protein sequence ID" value="KXG38578"/>
    <property type="gene ID" value="SORBI_3001G253800"/>
</dbReference>
<keyword evidence="2" id="KW-1185">Reference proteome</keyword>
<reference evidence="1 2" key="1">
    <citation type="journal article" date="2009" name="Nature">
        <title>The Sorghum bicolor genome and the diversification of grasses.</title>
        <authorList>
            <person name="Paterson A.H."/>
            <person name="Bowers J.E."/>
            <person name="Bruggmann R."/>
            <person name="Dubchak I."/>
            <person name="Grimwood J."/>
            <person name="Gundlach H."/>
            <person name="Haberer G."/>
            <person name="Hellsten U."/>
            <person name="Mitros T."/>
            <person name="Poliakov A."/>
            <person name="Schmutz J."/>
            <person name="Spannagl M."/>
            <person name="Tang H."/>
            <person name="Wang X."/>
            <person name="Wicker T."/>
            <person name="Bharti A.K."/>
            <person name="Chapman J."/>
            <person name="Feltus F.A."/>
            <person name="Gowik U."/>
            <person name="Grigoriev I.V."/>
            <person name="Lyons E."/>
            <person name="Maher C.A."/>
            <person name="Martis M."/>
            <person name="Narechania A."/>
            <person name="Otillar R.P."/>
            <person name="Penning B.W."/>
            <person name="Salamov A.A."/>
            <person name="Wang Y."/>
            <person name="Zhang L."/>
            <person name="Carpita N.C."/>
            <person name="Freeling M."/>
            <person name="Gingle A.R."/>
            <person name="Hash C.T."/>
            <person name="Keller B."/>
            <person name="Klein P."/>
            <person name="Kresovich S."/>
            <person name="McCann M.C."/>
            <person name="Ming R."/>
            <person name="Peterson D.G."/>
            <person name="Mehboob-ur-Rahman"/>
            <person name="Ware D."/>
            <person name="Westhoff P."/>
            <person name="Mayer K.F."/>
            <person name="Messing J."/>
            <person name="Rokhsar D.S."/>
        </authorList>
    </citation>
    <scope>NUCLEOTIDE SEQUENCE [LARGE SCALE GENOMIC DNA]</scope>
    <source>
        <strain evidence="2">cv. BTx623</strain>
    </source>
</reference>
<gene>
    <name evidence="1" type="ORF">SORBI_3001G253800</name>
</gene>
<evidence type="ECO:0000313" key="2">
    <source>
        <dbReference type="Proteomes" id="UP000000768"/>
    </source>
</evidence>
<evidence type="ECO:0000313" key="1">
    <source>
        <dbReference type="EMBL" id="KXG38578.1"/>
    </source>
</evidence>
<organism evidence="1 2">
    <name type="scientific">Sorghum bicolor</name>
    <name type="common">Sorghum</name>
    <name type="synonym">Sorghum vulgare</name>
    <dbReference type="NCBI Taxonomy" id="4558"/>
    <lineage>
        <taxon>Eukaryota</taxon>
        <taxon>Viridiplantae</taxon>
        <taxon>Streptophyta</taxon>
        <taxon>Embryophyta</taxon>
        <taxon>Tracheophyta</taxon>
        <taxon>Spermatophyta</taxon>
        <taxon>Magnoliopsida</taxon>
        <taxon>Liliopsida</taxon>
        <taxon>Poales</taxon>
        <taxon>Poaceae</taxon>
        <taxon>PACMAD clade</taxon>
        <taxon>Panicoideae</taxon>
        <taxon>Andropogonodae</taxon>
        <taxon>Andropogoneae</taxon>
        <taxon>Sorghinae</taxon>
        <taxon>Sorghum</taxon>
    </lineage>
</organism>
<sequence length="74" mass="8524">MVVYLWNFKSHPFQQTTAQSVSCFSGKVICSKLQNHYFLFLLGNYSFGPICEIVSSMFQNATVSYLTVIFMHSR</sequence>
<reference evidence="2" key="2">
    <citation type="journal article" date="2018" name="Plant J.">
        <title>The Sorghum bicolor reference genome: improved assembly, gene annotations, a transcriptome atlas, and signatures of genome organization.</title>
        <authorList>
            <person name="McCormick R.F."/>
            <person name="Truong S.K."/>
            <person name="Sreedasyam A."/>
            <person name="Jenkins J."/>
            <person name="Shu S."/>
            <person name="Sims D."/>
            <person name="Kennedy M."/>
            <person name="Amirebrahimi M."/>
            <person name="Weers B.D."/>
            <person name="McKinley B."/>
            <person name="Mattison A."/>
            <person name="Morishige D.T."/>
            <person name="Grimwood J."/>
            <person name="Schmutz J."/>
            <person name="Mullet J.E."/>
        </authorList>
    </citation>
    <scope>NUCLEOTIDE SEQUENCE [LARGE SCALE GENOMIC DNA]</scope>
    <source>
        <strain evidence="2">cv. BTx623</strain>
    </source>
</reference>
<name>A0A1B6QKX6_SORBI</name>
<protein>
    <submittedName>
        <fullName evidence="1">Uncharacterized protein</fullName>
    </submittedName>
</protein>
<dbReference type="Proteomes" id="UP000000768">
    <property type="component" value="Chromosome 1"/>
</dbReference>
<dbReference type="InParanoid" id="A0A1B6QKX6"/>
<dbReference type="AlphaFoldDB" id="A0A1B6QKX6"/>